<dbReference type="InterPro" id="IPR036866">
    <property type="entry name" value="RibonucZ/Hydroxyglut_hydro"/>
</dbReference>
<evidence type="ECO:0000313" key="3">
    <source>
        <dbReference type="Proteomes" id="UP000002027"/>
    </source>
</evidence>
<dbReference type="PANTHER" id="PTHR23131">
    <property type="entry name" value="ENDORIBONUCLEASE LACTB2"/>
    <property type="match status" value="1"/>
</dbReference>
<protein>
    <submittedName>
        <fullName evidence="2">Beta-lactamase domain protein</fullName>
    </submittedName>
</protein>
<dbReference type="InterPro" id="IPR001279">
    <property type="entry name" value="Metallo-B-lactamas"/>
</dbReference>
<dbReference type="STRING" id="479434.Sthe_1939"/>
<dbReference type="InParanoid" id="D1C554"/>
<evidence type="ECO:0000313" key="2">
    <source>
        <dbReference type="EMBL" id="ACZ39371.1"/>
    </source>
</evidence>
<dbReference type="Pfam" id="PF17778">
    <property type="entry name" value="WHD_BLACT"/>
    <property type="match status" value="1"/>
</dbReference>
<accession>D1C554</accession>
<dbReference type="eggNOG" id="COG0491">
    <property type="taxonomic scope" value="Bacteria"/>
</dbReference>
<dbReference type="SUPFAM" id="SSF56281">
    <property type="entry name" value="Metallo-hydrolase/oxidoreductase"/>
    <property type="match status" value="1"/>
</dbReference>
<dbReference type="AlphaFoldDB" id="D1C554"/>
<dbReference type="SMART" id="SM00849">
    <property type="entry name" value="Lactamase_B"/>
    <property type="match status" value="1"/>
</dbReference>
<dbReference type="InterPro" id="IPR050662">
    <property type="entry name" value="Sec-metab_biosynth-thioest"/>
</dbReference>
<dbReference type="EMBL" id="CP001823">
    <property type="protein sequence ID" value="ACZ39371.1"/>
    <property type="molecule type" value="Genomic_DNA"/>
</dbReference>
<proteinExistence type="predicted"/>
<dbReference type="RefSeq" id="WP_012872417.1">
    <property type="nucleotide sequence ID" value="NC_013523.1"/>
</dbReference>
<reference evidence="3" key="1">
    <citation type="submission" date="2009-11" db="EMBL/GenBank/DDBJ databases">
        <title>The complete chromosome 1 of Sphaerobacter thermophilus DSM 20745.</title>
        <authorList>
            <person name="Lucas S."/>
            <person name="Copeland A."/>
            <person name="Lapidus A."/>
            <person name="Glavina del Rio T."/>
            <person name="Dalin E."/>
            <person name="Tice H."/>
            <person name="Bruce D."/>
            <person name="Goodwin L."/>
            <person name="Pitluck S."/>
            <person name="Kyrpides N."/>
            <person name="Mavromatis K."/>
            <person name="Ivanova N."/>
            <person name="Mikhailova N."/>
            <person name="LaButti K.M."/>
            <person name="Clum A."/>
            <person name="Sun H.I."/>
            <person name="Brettin T."/>
            <person name="Detter J.C."/>
            <person name="Han C."/>
            <person name="Larimer F."/>
            <person name="Land M."/>
            <person name="Hauser L."/>
            <person name="Markowitz V."/>
            <person name="Cheng J.F."/>
            <person name="Hugenholtz P."/>
            <person name="Woyke T."/>
            <person name="Wu D."/>
            <person name="Steenblock K."/>
            <person name="Schneider S."/>
            <person name="Pukall R."/>
            <person name="Goeker M."/>
            <person name="Klenk H.P."/>
            <person name="Eisen J.A."/>
        </authorList>
    </citation>
    <scope>NUCLEOTIDE SEQUENCE [LARGE SCALE GENOMIC DNA]</scope>
    <source>
        <strain evidence="3">ATCC 49802 / DSM 20745 / S 6022</strain>
    </source>
</reference>
<dbReference type="Gene3D" id="1.10.10.10">
    <property type="entry name" value="Winged helix-like DNA-binding domain superfamily/Winged helix DNA-binding domain"/>
    <property type="match status" value="1"/>
</dbReference>
<keyword evidence="3" id="KW-1185">Reference proteome</keyword>
<dbReference type="HOGENOM" id="CLU_048478_2_1_0"/>
<gene>
    <name evidence="2" type="ordered locus">Sthe_1939</name>
</gene>
<dbReference type="Gene3D" id="3.60.15.10">
    <property type="entry name" value="Ribonuclease Z/Hydroxyacylglutathione hydrolase-like"/>
    <property type="match status" value="1"/>
</dbReference>
<dbReference type="Pfam" id="PF00753">
    <property type="entry name" value="Lactamase_B"/>
    <property type="match status" value="1"/>
</dbReference>
<dbReference type="InterPro" id="IPR041516">
    <property type="entry name" value="LACTB2_WH"/>
</dbReference>
<dbReference type="InterPro" id="IPR036388">
    <property type="entry name" value="WH-like_DNA-bd_sf"/>
</dbReference>
<feature type="domain" description="Metallo-beta-lactamase" evidence="1">
    <location>
        <begin position="24"/>
        <end position="194"/>
    </location>
</feature>
<evidence type="ECO:0000259" key="1">
    <source>
        <dbReference type="SMART" id="SM00849"/>
    </source>
</evidence>
<dbReference type="PANTHER" id="PTHR23131:SF0">
    <property type="entry name" value="ENDORIBONUCLEASE LACTB2"/>
    <property type="match status" value="1"/>
</dbReference>
<dbReference type="KEGG" id="sti:Sthe_1939"/>
<name>D1C554_SPHTD</name>
<sequence>METVDIASKIISVPVPNDGIMEEETNAYIVHSPEQGGPVVVVDPGSAAGTEVILAALAKLGDPPVRDILLTHAHVDHAAGAAALREATGAPIWLHPDDLPVAERLKEPLPVDHYLKDGQTFEVAGLVFDAVLTPGHAAGHVVFVERNSGVTLAGDLVHGRGTVGIFPPYGSMRAYLASLQRLLDRGVTRLLPGHGPVIDNGPATLRRYIEHRLAREEQIAEYLAAGVTTIPDLVARIYPDLAPRNVYAARSTVYAHLEKLIEDGRVIQEGADEQATYRLVR</sequence>
<dbReference type="Proteomes" id="UP000002027">
    <property type="component" value="Chromosome 1"/>
</dbReference>
<organism evidence="2 3">
    <name type="scientific">Sphaerobacter thermophilus (strain ATCC 49802 / DSM 20745 / KCCM 41009 / NCIMB 13125 / S 6022)</name>
    <dbReference type="NCBI Taxonomy" id="479434"/>
    <lineage>
        <taxon>Bacteria</taxon>
        <taxon>Pseudomonadati</taxon>
        <taxon>Thermomicrobiota</taxon>
        <taxon>Thermomicrobia</taxon>
        <taxon>Sphaerobacterales</taxon>
        <taxon>Sphaerobacterineae</taxon>
        <taxon>Sphaerobacteraceae</taxon>
        <taxon>Sphaerobacter</taxon>
    </lineage>
</organism>
<reference evidence="2 3" key="2">
    <citation type="journal article" date="2010" name="Stand. Genomic Sci.">
        <title>Complete genome sequence of Desulfohalobium retbaense type strain (HR(100)).</title>
        <authorList>
            <person name="Spring S."/>
            <person name="Nolan M."/>
            <person name="Lapidus A."/>
            <person name="Glavina Del Rio T."/>
            <person name="Copeland A."/>
            <person name="Tice H."/>
            <person name="Cheng J.F."/>
            <person name="Lucas S."/>
            <person name="Land M."/>
            <person name="Chen F."/>
            <person name="Bruce D."/>
            <person name="Goodwin L."/>
            <person name="Pitluck S."/>
            <person name="Ivanova N."/>
            <person name="Mavromatis K."/>
            <person name="Mikhailova N."/>
            <person name="Pati A."/>
            <person name="Chen A."/>
            <person name="Palaniappan K."/>
            <person name="Hauser L."/>
            <person name="Chang Y.J."/>
            <person name="Jeffries C.D."/>
            <person name="Munk C."/>
            <person name="Kiss H."/>
            <person name="Chain P."/>
            <person name="Han C."/>
            <person name="Brettin T."/>
            <person name="Detter J.C."/>
            <person name="Schuler E."/>
            <person name="Goker M."/>
            <person name="Rohde M."/>
            <person name="Bristow J."/>
            <person name="Eisen J.A."/>
            <person name="Markowitz V."/>
            <person name="Hugenholtz P."/>
            <person name="Kyrpides N.C."/>
            <person name="Klenk H.P."/>
        </authorList>
    </citation>
    <scope>NUCLEOTIDE SEQUENCE [LARGE SCALE GENOMIC DNA]</scope>
    <source>
        <strain evidence="3">ATCC 49802 / DSM 20745 / S 6022</strain>
    </source>
</reference>